<proteinExistence type="predicted"/>
<sequence length="87" mass="10263">MELKTTEGMFGWTFREMLYVATLPHSCFDIVKDLEDSMTQGMVRFSFKTTQMTGGLFQSFVGFKEERPVRFALHQLQNDTEEIRRTR</sequence>
<comment type="caution">
    <text evidence="1">The sequence shown here is derived from an EMBL/GenBank/DDBJ whole genome shotgun (WGS) entry which is preliminary data.</text>
</comment>
<dbReference type="AlphaFoldDB" id="A0A8B6HA05"/>
<dbReference type="EMBL" id="UYJE01009671">
    <property type="protein sequence ID" value="VDI75575.1"/>
    <property type="molecule type" value="Genomic_DNA"/>
</dbReference>
<gene>
    <name evidence="1" type="ORF">MGAL_10B084112</name>
</gene>
<accession>A0A8B6HA05</accession>
<name>A0A8B6HA05_MYTGA</name>
<keyword evidence="2" id="KW-1185">Reference proteome</keyword>
<reference evidence="1" key="1">
    <citation type="submission" date="2018-11" db="EMBL/GenBank/DDBJ databases">
        <authorList>
            <person name="Alioto T."/>
            <person name="Alioto T."/>
        </authorList>
    </citation>
    <scope>NUCLEOTIDE SEQUENCE</scope>
</reference>
<evidence type="ECO:0000313" key="2">
    <source>
        <dbReference type="Proteomes" id="UP000596742"/>
    </source>
</evidence>
<organism evidence="1 2">
    <name type="scientific">Mytilus galloprovincialis</name>
    <name type="common">Mediterranean mussel</name>
    <dbReference type="NCBI Taxonomy" id="29158"/>
    <lineage>
        <taxon>Eukaryota</taxon>
        <taxon>Metazoa</taxon>
        <taxon>Spiralia</taxon>
        <taxon>Lophotrochozoa</taxon>
        <taxon>Mollusca</taxon>
        <taxon>Bivalvia</taxon>
        <taxon>Autobranchia</taxon>
        <taxon>Pteriomorphia</taxon>
        <taxon>Mytilida</taxon>
        <taxon>Mytiloidea</taxon>
        <taxon>Mytilidae</taxon>
        <taxon>Mytilinae</taxon>
        <taxon>Mytilus</taxon>
    </lineage>
</organism>
<dbReference type="OrthoDB" id="6142444at2759"/>
<evidence type="ECO:0000313" key="1">
    <source>
        <dbReference type="EMBL" id="VDI75575.1"/>
    </source>
</evidence>
<feature type="non-terminal residue" evidence="1">
    <location>
        <position position="87"/>
    </location>
</feature>
<dbReference type="Proteomes" id="UP000596742">
    <property type="component" value="Unassembled WGS sequence"/>
</dbReference>
<protein>
    <submittedName>
        <fullName evidence="1">Uncharacterized protein</fullName>
    </submittedName>
</protein>